<keyword evidence="2" id="KW-1185">Reference proteome</keyword>
<evidence type="ECO:0000313" key="2">
    <source>
        <dbReference type="Proteomes" id="UP001239111"/>
    </source>
</evidence>
<name>A0ACC2P5U5_9HYME</name>
<accession>A0ACC2P5U5</accession>
<dbReference type="EMBL" id="CM056742">
    <property type="protein sequence ID" value="KAJ8678833.1"/>
    <property type="molecule type" value="Genomic_DNA"/>
</dbReference>
<evidence type="ECO:0000313" key="1">
    <source>
        <dbReference type="EMBL" id="KAJ8678833.1"/>
    </source>
</evidence>
<sequence>MTSHTAVKLSSANENFNFLKPEYMVGYNNDPYRNPREQLCLTKWNKEVLAKFRNGTANCVVATDVVDEGVDIPSCTLVIRYYAPQDFRAYIQSKGRARHSTSHYIILAPDSQYMSRHQSYKTTEQYLHSALHGKSDSRSKPTDEEIDDILYSRDIEPYSILKEDGTRSVITEQTAVSLINIYCASLLKSKFIMLAPAWVKSEIQTSGALLYQVSLTLPPISPVRDTVIGNAFDSLDIAKRSAAMKACIKLHHLGEFDDNLLPKRVEDVLKNTDYLFPFMEEEEEQVPGACPGTASKKRRHPLYYPEALSAGLPKEGDSVNYLHIIRMRPTYPKPDESRHVVFYNLLDDGATFGILSTKKFPSIPSFPIYMNVGDLQIGLDVNIEVPHLMQSQIELLKKFHFTIFTDVVPVLKDFMLFDRENLENCYLVCPVNAQSKIDWESIEKYQSVSTVTPEKPLKVTSSEYEMALVRPTYRASHVYVVTSVCEYLFASSSFPTRDFKSYTHYYKERHDIEIEDENQPLLEVKPISKKINCIKPRHITGQISRRKLANLTEDFEEHLVPELCEILNFPSVYWLKGSTLPSILHRITQLLTAEEFRVTIFHEAGLNLTTPEAGRQWEPVSIEMSGEQTSSVADSTLDESAIDEEMDTSCVLTRDVCVEVDVLSEEHGLYSWSRKEEPCDLERLADTVQLIDIEYYHKFMCNSSSADVKSLKLQNKIKSNYKKVTLVPVPGIKMLNRTNPYGPSPADILQNCLTAKSAHDAFNFERSETLGDSFLKFATSLFLFHQYQMYEEGPLTFLKGKIVGNLNLYRCGTQKNLAGRMNFEEFNANGNFVTPAYIVDRVMRNLIFDLEISPSILYEISIPTVEKFYGMMSNITRDTVQNKFLSWTSEQATQATGLEHFLGVQVIPDKSVADCVEAVIGTYLLHVGVEGALNIVKWFQILPKTLDMHGLLYGDIPNPRLGVGEIDKLMPWADAIESRIGYKFKNRALLLQAFTHPSFLENRITGSYQRLEFLGDAILDFLLTAHIYETCGNLDPGELTDLRSALVNNITFACLAVRYGLNTALLSHAPKLFEAIDRFVKFQEERDYEVNDELLWILLEEEECQISEHVDVPKALGDIFESVIGAIFLDLKKDLQKTWQVIYCLMKKEIDLFSRNVPKQPIRVIHETPGAHPKFSVAEKVETSSTMMVTLSVIINGKRKYFHGFGTTKKLAKCAASKLALKHLRHKRE</sequence>
<comment type="caution">
    <text evidence="1">The sequence shown here is derived from an EMBL/GenBank/DDBJ whole genome shotgun (WGS) entry which is preliminary data.</text>
</comment>
<reference evidence="1" key="1">
    <citation type="submission" date="2023-04" db="EMBL/GenBank/DDBJ databases">
        <title>A chromosome-level genome assembly of the parasitoid wasp Eretmocerus hayati.</title>
        <authorList>
            <person name="Zhong Y."/>
            <person name="Liu S."/>
            <person name="Liu Y."/>
        </authorList>
    </citation>
    <scope>NUCLEOTIDE SEQUENCE</scope>
    <source>
        <strain evidence="1">ZJU_SS_LIU_2023</strain>
    </source>
</reference>
<protein>
    <submittedName>
        <fullName evidence="1">Uncharacterized protein</fullName>
    </submittedName>
</protein>
<proteinExistence type="predicted"/>
<gene>
    <name evidence="1" type="ORF">QAD02_014620</name>
</gene>
<organism evidence="1 2">
    <name type="scientific">Eretmocerus hayati</name>
    <dbReference type="NCBI Taxonomy" id="131215"/>
    <lineage>
        <taxon>Eukaryota</taxon>
        <taxon>Metazoa</taxon>
        <taxon>Ecdysozoa</taxon>
        <taxon>Arthropoda</taxon>
        <taxon>Hexapoda</taxon>
        <taxon>Insecta</taxon>
        <taxon>Pterygota</taxon>
        <taxon>Neoptera</taxon>
        <taxon>Endopterygota</taxon>
        <taxon>Hymenoptera</taxon>
        <taxon>Apocrita</taxon>
        <taxon>Proctotrupomorpha</taxon>
        <taxon>Chalcidoidea</taxon>
        <taxon>Aphelinidae</taxon>
        <taxon>Aphelininae</taxon>
        <taxon>Eretmocerus</taxon>
    </lineage>
</organism>
<dbReference type="Proteomes" id="UP001239111">
    <property type="component" value="Chromosome 2"/>
</dbReference>